<protein>
    <recommendedName>
        <fullName evidence="1">Lon N-terminal domain-containing protein</fullName>
    </recommendedName>
</protein>
<dbReference type="Pfam" id="PF02190">
    <property type="entry name" value="LON_substr_bdg"/>
    <property type="match status" value="1"/>
</dbReference>
<dbReference type="PROSITE" id="PS51787">
    <property type="entry name" value="LON_N"/>
    <property type="match status" value="1"/>
</dbReference>
<dbReference type="SMART" id="SM00464">
    <property type="entry name" value="LON"/>
    <property type="match status" value="1"/>
</dbReference>
<reference evidence="2" key="1">
    <citation type="submission" date="2018-05" db="EMBL/GenBank/DDBJ databases">
        <authorList>
            <person name="Lanie J.A."/>
            <person name="Ng W.-L."/>
            <person name="Kazmierczak K.M."/>
            <person name="Andrzejewski T.M."/>
            <person name="Davidsen T.M."/>
            <person name="Wayne K.J."/>
            <person name="Tettelin H."/>
            <person name="Glass J.I."/>
            <person name="Rusch D."/>
            <person name="Podicherti R."/>
            <person name="Tsui H.-C.T."/>
            <person name="Winkler M.E."/>
        </authorList>
    </citation>
    <scope>NUCLEOTIDE SEQUENCE</scope>
</reference>
<dbReference type="PANTHER" id="PTHR46732:SF8">
    <property type="entry name" value="ATP-DEPENDENT PROTEASE LA (LON) DOMAIN PROTEIN"/>
    <property type="match status" value="1"/>
</dbReference>
<dbReference type="InterPro" id="IPR003111">
    <property type="entry name" value="Lon_prtase_N"/>
</dbReference>
<gene>
    <name evidence="2" type="ORF">METZ01_LOCUS17551</name>
</gene>
<dbReference type="InterPro" id="IPR015947">
    <property type="entry name" value="PUA-like_sf"/>
</dbReference>
<dbReference type="Gene3D" id="2.30.130.40">
    <property type="entry name" value="LON domain-like"/>
    <property type="match status" value="1"/>
</dbReference>
<evidence type="ECO:0000313" key="2">
    <source>
        <dbReference type="EMBL" id="SUZ64697.1"/>
    </source>
</evidence>
<organism evidence="2">
    <name type="scientific">marine metagenome</name>
    <dbReference type="NCBI Taxonomy" id="408172"/>
    <lineage>
        <taxon>unclassified sequences</taxon>
        <taxon>metagenomes</taxon>
        <taxon>ecological metagenomes</taxon>
    </lineage>
</organism>
<dbReference type="AlphaFoldDB" id="A0A381PEP6"/>
<accession>A0A381PEP6</accession>
<dbReference type="PANTHER" id="PTHR46732">
    <property type="entry name" value="ATP-DEPENDENT PROTEASE LA (LON) DOMAIN PROTEIN"/>
    <property type="match status" value="1"/>
</dbReference>
<dbReference type="SUPFAM" id="SSF88697">
    <property type="entry name" value="PUA domain-like"/>
    <property type="match status" value="1"/>
</dbReference>
<evidence type="ECO:0000259" key="1">
    <source>
        <dbReference type="PROSITE" id="PS51787"/>
    </source>
</evidence>
<sequence>MIREGQRTEAMFPLGTVLLPTAFLPLNVFESRYRTMLVDLLEGSRRFGVVLIERGSEVGGGEVRTEVGTMARIVDARPAADSGWSVAVVGMQRIQVLRWLPDDPYPTAVVEDLPDVEEAVEDASVETTRFRDLVARQRRLLAHLSELGQSVTASTFECSEDPALGTFQLAALGPFGPFDRQRLLTATRVSDRLDLVDGYLGDLEAVVAHRMDGNGGGAGTQG</sequence>
<feature type="domain" description="Lon N-terminal" evidence="1">
    <location>
        <begin position="8"/>
        <end position="204"/>
    </location>
</feature>
<dbReference type="EMBL" id="UINC01000940">
    <property type="protein sequence ID" value="SUZ64697.1"/>
    <property type="molecule type" value="Genomic_DNA"/>
</dbReference>
<dbReference type="InterPro" id="IPR046336">
    <property type="entry name" value="Lon_prtase_N_sf"/>
</dbReference>
<proteinExistence type="predicted"/>
<name>A0A381PEP6_9ZZZZ</name>